<dbReference type="PANTHER" id="PTHR10039">
    <property type="entry name" value="AMELOGENIN"/>
    <property type="match status" value="1"/>
</dbReference>
<dbReference type="Proteomes" id="UP001140091">
    <property type="component" value="Unassembled WGS sequence"/>
</dbReference>
<dbReference type="PANTHER" id="PTHR10039:SF14">
    <property type="entry name" value="NACHT DOMAIN-CONTAINING PROTEIN"/>
    <property type="match status" value="1"/>
</dbReference>
<evidence type="ECO:0000256" key="1">
    <source>
        <dbReference type="ARBA" id="ARBA00022737"/>
    </source>
</evidence>
<gene>
    <name evidence="3" type="ORF">H1R20_g4015</name>
</gene>
<name>A0A9W8JDZ5_9AGAR</name>
<dbReference type="Gene3D" id="3.40.50.300">
    <property type="entry name" value="P-loop containing nucleotide triphosphate hydrolases"/>
    <property type="match status" value="1"/>
</dbReference>
<evidence type="ECO:0000313" key="4">
    <source>
        <dbReference type="Proteomes" id="UP001140091"/>
    </source>
</evidence>
<keyword evidence="1" id="KW-0677">Repeat</keyword>
<feature type="domain" description="Nephrocystin 3-like N-terminal" evidence="2">
    <location>
        <begin position="211"/>
        <end position="368"/>
    </location>
</feature>
<comment type="caution">
    <text evidence="3">The sequence shown here is derived from an EMBL/GenBank/DDBJ whole genome shotgun (WGS) entry which is preliminary data.</text>
</comment>
<organism evidence="3 4">
    <name type="scientific">Candolleomyces eurysporus</name>
    <dbReference type="NCBI Taxonomy" id="2828524"/>
    <lineage>
        <taxon>Eukaryota</taxon>
        <taxon>Fungi</taxon>
        <taxon>Dikarya</taxon>
        <taxon>Basidiomycota</taxon>
        <taxon>Agaricomycotina</taxon>
        <taxon>Agaricomycetes</taxon>
        <taxon>Agaricomycetidae</taxon>
        <taxon>Agaricales</taxon>
        <taxon>Agaricineae</taxon>
        <taxon>Psathyrellaceae</taxon>
        <taxon>Candolleomyces</taxon>
    </lineage>
</organism>
<proteinExistence type="predicted"/>
<reference evidence="3" key="1">
    <citation type="submission" date="2022-06" db="EMBL/GenBank/DDBJ databases">
        <title>Genome Sequence of Candolleomyces eurysporus.</title>
        <authorList>
            <person name="Buettner E."/>
        </authorList>
    </citation>
    <scope>NUCLEOTIDE SEQUENCE</scope>
    <source>
        <strain evidence="3">VTCC 930004</strain>
    </source>
</reference>
<dbReference type="Pfam" id="PF24883">
    <property type="entry name" value="NPHP3_N"/>
    <property type="match status" value="1"/>
</dbReference>
<keyword evidence="4" id="KW-1185">Reference proteome</keyword>
<accession>A0A9W8JDZ5</accession>
<dbReference type="EMBL" id="JANBPK010000751">
    <property type="protein sequence ID" value="KAJ2933091.1"/>
    <property type="molecule type" value="Genomic_DNA"/>
</dbReference>
<dbReference type="AlphaFoldDB" id="A0A9W8JDZ5"/>
<feature type="non-terminal residue" evidence="3">
    <location>
        <position position="1"/>
    </location>
</feature>
<dbReference type="OrthoDB" id="3269932at2759"/>
<evidence type="ECO:0000259" key="2">
    <source>
        <dbReference type="Pfam" id="PF24883"/>
    </source>
</evidence>
<dbReference type="InterPro" id="IPR056884">
    <property type="entry name" value="NPHP3-like_N"/>
</dbReference>
<sequence length="723" mass="81023">MIGDVLRASEQCPSPSLIHPDVTEPLSVQLDDWTPMKAYNWCAPHFSLVSTDRLLIPCTLTLLITYHYHPRTQLLFVFRAVPQMGDRSVHSEAAFSSAGTTEARTDSTHREVQFVQHYHGIVNIVHAENAIFGNNYGILYQGSDQSHPVTGNQHLSIDSEADLIRLLRPIPDASHTRDRKLSPPNSACFPGTRTDVIRRIVAWADSTLLWNTHVLWLYGYVGCGKSAIALAIALKFEERNRLVGSFFFFRNSGDRSRMIRFATTLACQLAAAIPEAAPFIEKAVKAEPGLLKSSLVSQLRRLVYEPLKAATKRGRLLRMTLLKGPFLIVIDGLDECDDRQDVQAFIGDMLEFFKKNPLVPLRFFITSRVEQHIQGHLKSNQVRLENLVNHCSRNDIDTFMTTCFEIEKSRNSVINTYVQKHGEWPTKQDKNQLVDHIGGSFIFASALFGYIADPTNKQSTPMERLPHTLNMNPGLDSLYLQTLSRSQDLPYFSNIISTLALLFEPLPIAGIAELLGIESFEVVRVLIDLQAIIHIPGTDDLPVTMCHTSLRDFLTTESRSKRFFVPPSFHIYLTNRCYDLKKEGRSGTAVASYITGHYEEHLQALVPLYPQILANSQDLPHFSDIISTITLLSEPLPIVGIANLLGIEALEVYQVLANLQAIVDSPEIGKDTPVAMRHPSLRDFLTTKTRSGTLFVPPCCTTLHHHQLHNIVNKGVSTTGTSF</sequence>
<protein>
    <recommendedName>
        <fullName evidence="2">Nephrocystin 3-like N-terminal domain-containing protein</fullName>
    </recommendedName>
</protein>
<evidence type="ECO:0000313" key="3">
    <source>
        <dbReference type="EMBL" id="KAJ2933091.1"/>
    </source>
</evidence>
<dbReference type="SUPFAM" id="SSF52540">
    <property type="entry name" value="P-loop containing nucleoside triphosphate hydrolases"/>
    <property type="match status" value="1"/>
</dbReference>
<dbReference type="InterPro" id="IPR027417">
    <property type="entry name" value="P-loop_NTPase"/>
</dbReference>